<keyword evidence="7" id="KW-0966">Cell projection</keyword>
<gene>
    <name evidence="12" type="ORF">WMY93_010625</name>
</gene>
<dbReference type="Pfam" id="PF05186">
    <property type="entry name" value="Dpy-30"/>
    <property type="match status" value="1"/>
</dbReference>
<keyword evidence="6" id="KW-0206">Cytoskeleton</keyword>
<evidence type="ECO:0000256" key="9">
    <source>
        <dbReference type="ARBA" id="ARBA00062391"/>
    </source>
</evidence>
<comment type="function">
    <text evidence="8">Functions as part of axonemal radial spoke complexes that play an important part in the motility of sperm and cilia. Plays a crucial role during acrosome biogenesis.</text>
</comment>
<reference evidence="13" key="1">
    <citation type="submission" date="2024-04" db="EMBL/GenBank/DDBJ databases">
        <title>Salinicola lusitanus LLJ914,a marine bacterium isolated from the Okinawa Trough.</title>
        <authorList>
            <person name="Li J."/>
        </authorList>
    </citation>
    <scope>NUCLEOTIDE SEQUENCE [LARGE SCALE GENOMIC DNA]</scope>
</reference>
<feature type="compositionally biased region" description="Basic and acidic residues" evidence="11">
    <location>
        <begin position="80"/>
        <end position="90"/>
    </location>
</feature>
<accession>A0AAW0PB51</accession>
<dbReference type="Gene3D" id="1.20.890.10">
    <property type="entry name" value="cAMP-dependent protein kinase regulatory subunit, dimerization-anchoring domain"/>
    <property type="match status" value="1"/>
</dbReference>
<evidence type="ECO:0000256" key="3">
    <source>
        <dbReference type="ARBA" id="ARBA00022490"/>
    </source>
</evidence>
<evidence type="ECO:0000256" key="1">
    <source>
        <dbReference type="ARBA" id="ARBA00004611"/>
    </source>
</evidence>
<keyword evidence="3" id="KW-0963">Cytoplasm</keyword>
<feature type="compositionally biased region" description="Basic and acidic residues" evidence="11">
    <location>
        <begin position="174"/>
        <end position="192"/>
    </location>
</feature>
<feature type="region of interest" description="Disordered" evidence="11">
    <location>
        <begin position="80"/>
        <end position="192"/>
    </location>
</feature>
<dbReference type="FunFam" id="1.20.890.10:FF:000009">
    <property type="entry name" value="DPY30 domain-containing protein 1"/>
    <property type="match status" value="1"/>
</dbReference>
<organism evidence="12 13">
    <name type="scientific">Mugilogobius chulae</name>
    <name type="common">yellowstripe goby</name>
    <dbReference type="NCBI Taxonomy" id="88201"/>
    <lineage>
        <taxon>Eukaryota</taxon>
        <taxon>Metazoa</taxon>
        <taxon>Chordata</taxon>
        <taxon>Craniata</taxon>
        <taxon>Vertebrata</taxon>
        <taxon>Euteleostomi</taxon>
        <taxon>Actinopterygii</taxon>
        <taxon>Neopterygii</taxon>
        <taxon>Teleostei</taxon>
        <taxon>Neoteleostei</taxon>
        <taxon>Acanthomorphata</taxon>
        <taxon>Gobiaria</taxon>
        <taxon>Gobiiformes</taxon>
        <taxon>Gobioidei</taxon>
        <taxon>Gobiidae</taxon>
        <taxon>Gobionellinae</taxon>
        <taxon>Mugilogobius</taxon>
    </lineage>
</organism>
<evidence type="ECO:0000256" key="10">
    <source>
        <dbReference type="ARBA" id="ARBA00068754"/>
    </source>
</evidence>
<evidence type="ECO:0000256" key="8">
    <source>
        <dbReference type="ARBA" id="ARBA00058296"/>
    </source>
</evidence>
<keyword evidence="5" id="KW-0969">Cilium</keyword>
<dbReference type="InterPro" id="IPR007858">
    <property type="entry name" value="Dpy-30_motif"/>
</dbReference>
<name>A0AAW0PB51_9GOBI</name>
<comment type="subcellular location">
    <subcellularLocation>
        <location evidence="1">Cytoplasm</location>
        <location evidence="1">Cytoskeleton</location>
        <location evidence="1">Flagellum axoneme</location>
    </subcellularLocation>
</comment>
<dbReference type="GO" id="GO:0048188">
    <property type="term" value="C:Set1C/COMPASS complex"/>
    <property type="evidence" value="ECO:0007669"/>
    <property type="project" value="InterPro"/>
</dbReference>
<evidence type="ECO:0000256" key="11">
    <source>
        <dbReference type="SAM" id="MobiDB-lite"/>
    </source>
</evidence>
<evidence type="ECO:0000256" key="5">
    <source>
        <dbReference type="ARBA" id="ARBA00023069"/>
    </source>
</evidence>
<evidence type="ECO:0000256" key="4">
    <source>
        <dbReference type="ARBA" id="ARBA00022846"/>
    </source>
</evidence>
<proteinExistence type="inferred from homology"/>
<evidence type="ECO:0000256" key="7">
    <source>
        <dbReference type="ARBA" id="ARBA00023273"/>
    </source>
</evidence>
<dbReference type="PANTHER" id="PTHR23356:SF16">
    <property type="entry name" value="DPY30 DOMAIN CONTAINING 2"/>
    <property type="match status" value="1"/>
</dbReference>
<dbReference type="InterPro" id="IPR049630">
    <property type="entry name" value="DYDC-like_DD"/>
</dbReference>
<evidence type="ECO:0000256" key="6">
    <source>
        <dbReference type="ARBA" id="ARBA00023212"/>
    </source>
</evidence>
<protein>
    <recommendedName>
        <fullName evidence="10">DPY30 domain-containing protein 1</fullName>
    </recommendedName>
</protein>
<dbReference type="InterPro" id="IPR037856">
    <property type="entry name" value="Sdc1/DPY30"/>
</dbReference>
<keyword evidence="4" id="KW-0282">Flagellum</keyword>
<dbReference type="AlphaFoldDB" id="A0AAW0PB51"/>
<evidence type="ECO:0000313" key="12">
    <source>
        <dbReference type="EMBL" id="KAK7919341.1"/>
    </source>
</evidence>
<feature type="compositionally biased region" description="Polar residues" evidence="11">
    <location>
        <begin position="144"/>
        <end position="173"/>
    </location>
</feature>
<feature type="compositionally biased region" description="Basic and acidic residues" evidence="11">
    <location>
        <begin position="105"/>
        <end position="116"/>
    </location>
</feature>
<evidence type="ECO:0000256" key="2">
    <source>
        <dbReference type="ARBA" id="ARBA00010849"/>
    </source>
</evidence>
<dbReference type="Proteomes" id="UP001460270">
    <property type="component" value="Unassembled WGS sequence"/>
</dbReference>
<comment type="caution">
    <text evidence="12">The sequence shown here is derived from an EMBL/GenBank/DDBJ whole genome shotgun (WGS) entry which is preliminary data.</text>
</comment>
<dbReference type="CDD" id="cd22966">
    <property type="entry name" value="DD_DYDC-like"/>
    <property type="match status" value="1"/>
</dbReference>
<sequence>MDSEFIKKHLGSCLAAGLAEVAEQRPADPILYLAHWLYKFKGNVEYETAKKAAAEQMERELVVARAEALHQQKLQEEERKIKEEFEKSKQLQETTEVPDIPAPDAKIEKTEEKAPLEDGTTVNPDSKEQSDQTKVKLEDEEVTAANTTNSLQSAPDEGSTTPDLTVNASATQEQPKRQTNDEENEPKRQILA</sequence>
<dbReference type="PANTHER" id="PTHR23356">
    <property type="entry name" value="DPY30-RELATED"/>
    <property type="match status" value="1"/>
</dbReference>
<comment type="subunit">
    <text evidence="9">Component of the axonemal radial spoke complex 1 (RS1), at least composed of spoke head proteins RSPH1, RSPH3, RSPH9 and the cilia-specific component RSPH4A or sperm-specific component RSPH6A, spoke stalk proteins RSPH14, DNAJB13, DYDC1, ROPN1L and NME5, and the anchor protein IQUB. Interacts with SH3GL3.</text>
</comment>
<comment type="similarity">
    <text evidence="2">Belongs to the dpy-30 family.</text>
</comment>
<dbReference type="EMBL" id="JBBPFD010000007">
    <property type="protein sequence ID" value="KAK7919341.1"/>
    <property type="molecule type" value="Genomic_DNA"/>
</dbReference>
<evidence type="ECO:0000313" key="13">
    <source>
        <dbReference type="Proteomes" id="UP001460270"/>
    </source>
</evidence>
<feature type="compositionally biased region" description="Basic and acidic residues" evidence="11">
    <location>
        <begin position="125"/>
        <end position="137"/>
    </location>
</feature>
<keyword evidence="13" id="KW-1185">Reference proteome</keyword>